<feature type="binding site" evidence="6">
    <location>
        <position position="114"/>
    </location>
    <ligand>
        <name>Zn(2+)</name>
        <dbReference type="ChEBI" id="CHEBI:29105"/>
    </ligand>
</feature>
<sequence length="225" mass="25032">MYGDIPWEEKLSALSAVNRIRDEFAARGWFPATSGSLSVRVGGWAADRFAFAITAADETGWPELSEEPSHRAGVLFVDAAGEPCEPTRLKPSPDTPIHARIYRMTGCGAIIHVHTVYNNVVSEFFLSDGGIPLKGYELLKNLGIWETHPEIRVPILQNAAEFSAILKQIPGELDTRVPAFLLHNHGIYVWGSSVKEAKRHLEALEFMFEVLYRSLLLPSKGRYGE</sequence>
<evidence type="ECO:0000256" key="2">
    <source>
        <dbReference type="ARBA" id="ARBA00022723"/>
    </source>
</evidence>
<accession>A0A9X2BRF5</accession>
<comment type="function">
    <text evidence="6">Catalyzes the dehydration of methylthioribulose-1-phosphate (MTRu-1-P) into 2,3-diketo-5-methylthiopentyl-1-phosphate (DK-MTP-1-P).</text>
</comment>
<evidence type="ECO:0000256" key="5">
    <source>
        <dbReference type="ARBA" id="ARBA00023239"/>
    </source>
</evidence>
<keyword evidence="5 6" id="KW-0456">Lyase</keyword>
<comment type="similarity">
    <text evidence="6">Belongs to the aldolase class II family. MtnB subfamily.</text>
</comment>
<dbReference type="GO" id="GO:0005737">
    <property type="term" value="C:cytoplasm"/>
    <property type="evidence" value="ECO:0007669"/>
    <property type="project" value="UniProtKB-UniRule"/>
</dbReference>
<dbReference type="SUPFAM" id="SSF53639">
    <property type="entry name" value="AraD/HMP-PK domain-like"/>
    <property type="match status" value="1"/>
</dbReference>
<keyword evidence="1 6" id="KW-0028">Amino-acid biosynthesis</keyword>
<dbReference type="InterPro" id="IPR017714">
    <property type="entry name" value="MethylthioRu-1-P_deHdtase_MtnB"/>
</dbReference>
<dbReference type="EC" id="4.2.1.109" evidence="6"/>
<keyword evidence="3 6" id="KW-0862">Zinc</keyword>
<name>A0A9X2BRF5_9BACL</name>
<organism evidence="8 9">
    <name type="scientific">Paenibacillus mellifer</name>
    <dbReference type="NCBI Taxonomy" id="2937794"/>
    <lineage>
        <taxon>Bacteria</taxon>
        <taxon>Bacillati</taxon>
        <taxon>Bacillota</taxon>
        <taxon>Bacilli</taxon>
        <taxon>Bacillales</taxon>
        <taxon>Paenibacillaceae</taxon>
        <taxon>Paenibacillus</taxon>
    </lineage>
</organism>
<evidence type="ECO:0000259" key="7">
    <source>
        <dbReference type="SMART" id="SM01007"/>
    </source>
</evidence>
<proteinExistence type="inferred from homology"/>
<comment type="pathway">
    <text evidence="6">Amino-acid biosynthesis; L-methionine biosynthesis via salvage pathway; L-methionine from S-methyl-5-thio-alpha-D-ribose 1-phosphate: step 2/6.</text>
</comment>
<evidence type="ECO:0000256" key="6">
    <source>
        <dbReference type="HAMAP-Rule" id="MF_01677"/>
    </source>
</evidence>
<dbReference type="GO" id="GO:0046570">
    <property type="term" value="F:methylthioribulose 1-phosphate dehydratase activity"/>
    <property type="evidence" value="ECO:0007669"/>
    <property type="project" value="UniProtKB-UniRule"/>
</dbReference>
<comment type="cofactor">
    <cofactor evidence="6">
        <name>Zn(2+)</name>
        <dbReference type="ChEBI" id="CHEBI:29105"/>
    </cofactor>
    <text evidence="6">Binds 1 zinc ion per subunit.</text>
</comment>
<gene>
    <name evidence="6 8" type="primary">mtnB</name>
    <name evidence="8" type="ORF">M0651_23175</name>
</gene>
<feature type="domain" description="Class II aldolase/adducin N-terminal" evidence="7">
    <location>
        <begin position="15"/>
        <end position="212"/>
    </location>
</feature>
<reference evidence="8" key="1">
    <citation type="submission" date="2022-04" db="EMBL/GenBank/DDBJ databases">
        <authorList>
            <person name="Seo M.-J."/>
        </authorList>
    </citation>
    <scope>NUCLEOTIDE SEQUENCE</scope>
    <source>
        <strain evidence="8">MBLB2552</strain>
    </source>
</reference>
<evidence type="ECO:0000256" key="1">
    <source>
        <dbReference type="ARBA" id="ARBA00022605"/>
    </source>
</evidence>
<dbReference type="RefSeq" id="WP_248554034.1">
    <property type="nucleotide sequence ID" value="NZ_JALPRK010000037.1"/>
</dbReference>
<evidence type="ECO:0000313" key="8">
    <source>
        <dbReference type="EMBL" id="MCK8490069.1"/>
    </source>
</evidence>
<dbReference type="PANTHER" id="PTHR10640:SF7">
    <property type="entry name" value="METHYLTHIORIBULOSE-1-PHOSPHATE DEHYDRATASE"/>
    <property type="match status" value="1"/>
</dbReference>
<dbReference type="Gene3D" id="3.40.225.10">
    <property type="entry name" value="Class II aldolase/adducin N-terminal domain"/>
    <property type="match status" value="1"/>
</dbReference>
<keyword evidence="9" id="KW-1185">Reference proteome</keyword>
<comment type="catalytic activity">
    <reaction evidence="6">
        <text>5-(methylsulfanyl)-D-ribulose 1-phosphate = 5-methylsulfanyl-2,3-dioxopentyl phosphate + H2O</text>
        <dbReference type="Rhea" id="RHEA:15549"/>
        <dbReference type="ChEBI" id="CHEBI:15377"/>
        <dbReference type="ChEBI" id="CHEBI:58548"/>
        <dbReference type="ChEBI" id="CHEBI:58828"/>
        <dbReference type="EC" id="4.2.1.109"/>
    </reaction>
</comment>
<dbReference type="InterPro" id="IPR001303">
    <property type="entry name" value="Aldolase_II/adducin_N"/>
</dbReference>
<feature type="binding site" evidence="6">
    <location>
        <position position="112"/>
    </location>
    <ligand>
        <name>Zn(2+)</name>
        <dbReference type="ChEBI" id="CHEBI:29105"/>
    </ligand>
</feature>
<keyword evidence="2 6" id="KW-0479">Metal-binding</keyword>
<evidence type="ECO:0000313" key="9">
    <source>
        <dbReference type="Proteomes" id="UP001139534"/>
    </source>
</evidence>
<dbReference type="GO" id="GO:0008270">
    <property type="term" value="F:zinc ion binding"/>
    <property type="evidence" value="ECO:0007669"/>
    <property type="project" value="UniProtKB-UniRule"/>
</dbReference>
<dbReference type="AlphaFoldDB" id="A0A9X2BRF5"/>
<dbReference type="HAMAP" id="MF_01677">
    <property type="entry name" value="Salvage_MtnB"/>
    <property type="match status" value="1"/>
</dbReference>
<dbReference type="NCBIfam" id="TIGR03328">
    <property type="entry name" value="salvage_mtnB"/>
    <property type="match status" value="1"/>
</dbReference>
<dbReference type="Pfam" id="PF00596">
    <property type="entry name" value="Aldolase_II"/>
    <property type="match status" value="1"/>
</dbReference>
<protein>
    <recommendedName>
        <fullName evidence="6">Methylthioribulose-1-phosphate dehydratase</fullName>
        <shortName evidence="6">MTRu-1-P dehydratase</shortName>
        <ecNumber evidence="6">4.2.1.109</ecNumber>
    </recommendedName>
</protein>
<keyword evidence="4 6" id="KW-0486">Methionine biosynthesis</keyword>
<dbReference type="Proteomes" id="UP001139534">
    <property type="component" value="Unassembled WGS sequence"/>
</dbReference>
<dbReference type="EMBL" id="JALPRK010000037">
    <property type="protein sequence ID" value="MCK8490069.1"/>
    <property type="molecule type" value="Genomic_DNA"/>
</dbReference>
<comment type="caution">
    <text evidence="8">The sequence shown here is derived from an EMBL/GenBank/DDBJ whole genome shotgun (WGS) entry which is preliminary data.</text>
</comment>
<dbReference type="SMART" id="SM01007">
    <property type="entry name" value="Aldolase_II"/>
    <property type="match status" value="1"/>
</dbReference>
<dbReference type="GO" id="GO:0019509">
    <property type="term" value="P:L-methionine salvage from methylthioadenosine"/>
    <property type="evidence" value="ECO:0007669"/>
    <property type="project" value="UniProtKB-UniRule"/>
</dbReference>
<dbReference type="InterPro" id="IPR036409">
    <property type="entry name" value="Aldolase_II/adducin_N_sf"/>
</dbReference>
<evidence type="ECO:0000256" key="3">
    <source>
        <dbReference type="ARBA" id="ARBA00022833"/>
    </source>
</evidence>
<dbReference type="PANTHER" id="PTHR10640">
    <property type="entry name" value="METHYLTHIORIBULOSE-1-PHOSPHATE DEHYDRATASE"/>
    <property type="match status" value="1"/>
</dbReference>
<evidence type="ECO:0000256" key="4">
    <source>
        <dbReference type="ARBA" id="ARBA00023167"/>
    </source>
</evidence>